<evidence type="ECO:0000313" key="4">
    <source>
        <dbReference type="Proteomes" id="UP000694546"/>
    </source>
</evidence>
<reference evidence="3" key="1">
    <citation type="submission" date="2025-08" db="UniProtKB">
        <authorList>
            <consortium name="Ensembl"/>
        </authorList>
    </citation>
    <scope>IDENTIFICATION</scope>
</reference>
<dbReference type="InterPro" id="IPR036859">
    <property type="entry name" value="CAP-Gly_dom_sf"/>
</dbReference>
<dbReference type="Gene3D" id="2.30.30.190">
    <property type="entry name" value="CAP Gly-rich-like domain"/>
    <property type="match status" value="1"/>
</dbReference>
<dbReference type="InterPro" id="IPR000938">
    <property type="entry name" value="CAP-Gly_domain"/>
</dbReference>
<proteinExistence type="predicted"/>
<dbReference type="Pfam" id="PF01302">
    <property type="entry name" value="CAP_GLY"/>
    <property type="match status" value="1"/>
</dbReference>
<dbReference type="GeneID" id="115554256"/>
<evidence type="ECO:0000256" key="1">
    <source>
        <dbReference type="SAM" id="MobiDB-lite"/>
    </source>
</evidence>
<feature type="domain" description="CAP-Gly" evidence="2">
    <location>
        <begin position="237"/>
        <end position="281"/>
    </location>
</feature>
<organism evidence="3 4">
    <name type="scientific">Gadus morhua</name>
    <name type="common">Atlantic cod</name>
    <dbReference type="NCBI Taxonomy" id="8049"/>
    <lineage>
        <taxon>Eukaryota</taxon>
        <taxon>Metazoa</taxon>
        <taxon>Chordata</taxon>
        <taxon>Craniata</taxon>
        <taxon>Vertebrata</taxon>
        <taxon>Euteleostomi</taxon>
        <taxon>Actinopterygii</taxon>
        <taxon>Neopterygii</taxon>
        <taxon>Teleostei</taxon>
        <taxon>Neoteleostei</taxon>
        <taxon>Acanthomorphata</taxon>
        <taxon>Zeiogadaria</taxon>
        <taxon>Gadariae</taxon>
        <taxon>Gadiformes</taxon>
        <taxon>Gadoidei</taxon>
        <taxon>Gadidae</taxon>
        <taxon>Gadus</taxon>
    </lineage>
</organism>
<evidence type="ECO:0000259" key="2">
    <source>
        <dbReference type="PROSITE" id="PS50245"/>
    </source>
</evidence>
<keyword evidence="4" id="KW-1185">Reference proteome</keyword>
<dbReference type="OMA" id="WAVFTWA"/>
<dbReference type="OrthoDB" id="2130750at2759"/>
<feature type="region of interest" description="Disordered" evidence="1">
    <location>
        <begin position="127"/>
        <end position="152"/>
    </location>
</feature>
<protein>
    <submittedName>
        <fullName evidence="3">CAP-Gly domain-containing linker protein 1-like</fullName>
    </submittedName>
</protein>
<reference evidence="3" key="2">
    <citation type="submission" date="2025-09" db="UniProtKB">
        <authorList>
            <consortium name="Ensembl"/>
        </authorList>
    </citation>
    <scope>IDENTIFICATION</scope>
</reference>
<dbReference type="SUPFAM" id="SSF74924">
    <property type="entry name" value="Cap-Gly domain"/>
    <property type="match status" value="1"/>
</dbReference>
<accession>A0A8C5BPE0</accession>
<sequence length="290" mass="32341">METHLLLSACVWTFKGILCTCRFLWICPYNAIQFLPRKKSSLANNRRLPKPHTGYELRVSAGIPGSPEHTSALQRRLAKAERDILSLKTRICCDRASWEIRFNDLQRKQEELLVQLRSEVRLADGEDPKAPVDCNTNTTVSESEEHSSTQTNHLEVMGSLTPCPSSLWEDQSSCTASSSSRTESVMSSNISVVSRRSLRVGRRCFAPHSPMDLQPGHRVRVMLPSGRISTGTVRYLGCLPGEAELCLGVVLASPDRASRQDGSHRGQSYFQCDPGYGAFVPFSKLLMAWE</sequence>
<name>A0A8C5BPE0_GADMO</name>
<dbReference type="Ensembl" id="ENSGMOT00000033157.1">
    <property type="protein sequence ID" value="ENSGMOP00000049054.1"/>
    <property type="gene ID" value="ENSGMOG00000022222.1"/>
</dbReference>
<dbReference type="AlphaFoldDB" id="A0A8C5BPE0"/>
<dbReference type="PROSITE" id="PS50245">
    <property type="entry name" value="CAP_GLY_2"/>
    <property type="match status" value="1"/>
</dbReference>
<dbReference type="Proteomes" id="UP000694546">
    <property type="component" value="Chromosome 11"/>
</dbReference>
<dbReference type="SMART" id="SM01052">
    <property type="entry name" value="CAP_GLY"/>
    <property type="match status" value="1"/>
</dbReference>
<dbReference type="RefSeq" id="XP_030226774.1">
    <property type="nucleotide sequence ID" value="XM_030370914.1"/>
</dbReference>
<dbReference type="GeneTree" id="ENSGT00990000204035"/>
<evidence type="ECO:0000313" key="3">
    <source>
        <dbReference type="Ensembl" id="ENSGMOP00000049054.1"/>
    </source>
</evidence>
<gene>
    <name evidence="3" type="primary">LOC115554256</name>
</gene>